<dbReference type="EMBL" id="JARK01001355">
    <property type="protein sequence ID" value="EYC21452.1"/>
    <property type="molecule type" value="Genomic_DNA"/>
</dbReference>
<gene>
    <name evidence="1" type="primary">Acey_s0019.g3831</name>
    <name evidence="1" type="ORF">Y032_0019g3831</name>
</gene>
<evidence type="ECO:0000313" key="2">
    <source>
        <dbReference type="Proteomes" id="UP000024635"/>
    </source>
</evidence>
<dbReference type="Proteomes" id="UP000024635">
    <property type="component" value="Unassembled WGS sequence"/>
</dbReference>
<protein>
    <submittedName>
        <fullName evidence="1">Uncharacterized protein</fullName>
    </submittedName>
</protein>
<organism evidence="1 2">
    <name type="scientific">Ancylostoma ceylanicum</name>
    <dbReference type="NCBI Taxonomy" id="53326"/>
    <lineage>
        <taxon>Eukaryota</taxon>
        <taxon>Metazoa</taxon>
        <taxon>Ecdysozoa</taxon>
        <taxon>Nematoda</taxon>
        <taxon>Chromadorea</taxon>
        <taxon>Rhabditida</taxon>
        <taxon>Rhabditina</taxon>
        <taxon>Rhabditomorpha</taxon>
        <taxon>Strongyloidea</taxon>
        <taxon>Ancylostomatidae</taxon>
        <taxon>Ancylostomatinae</taxon>
        <taxon>Ancylostoma</taxon>
    </lineage>
</organism>
<accession>A0A016V363</accession>
<sequence length="71" mass="8306">MHVCMTELNRRFTSRRQALWEINALARSMDSVDTALLSQLSKHLALYCYPSCGYFVENRLELESIYIISVF</sequence>
<keyword evidence="2" id="KW-1185">Reference proteome</keyword>
<comment type="caution">
    <text evidence="1">The sequence shown here is derived from an EMBL/GenBank/DDBJ whole genome shotgun (WGS) entry which is preliminary data.</text>
</comment>
<dbReference type="AlphaFoldDB" id="A0A016V363"/>
<evidence type="ECO:0000313" key="1">
    <source>
        <dbReference type="EMBL" id="EYC21452.1"/>
    </source>
</evidence>
<name>A0A016V363_9BILA</name>
<reference evidence="2" key="1">
    <citation type="journal article" date="2015" name="Nat. Genet.">
        <title>The genome and transcriptome of the zoonotic hookworm Ancylostoma ceylanicum identify infection-specific gene families.</title>
        <authorList>
            <person name="Schwarz E.M."/>
            <person name="Hu Y."/>
            <person name="Antoshechkin I."/>
            <person name="Miller M.M."/>
            <person name="Sternberg P.W."/>
            <person name="Aroian R.V."/>
        </authorList>
    </citation>
    <scope>NUCLEOTIDE SEQUENCE</scope>
    <source>
        <strain evidence="2">HY135</strain>
    </source>
</reference>
<proteinExistence type="predicted"/>